<dbReference type="Gramene" id="QL08p021370:mrna">
    <property type="protein sequence ID" value="QL08p021370:mrna:CDS:1"/>
    <property type="gene ID" value="QL08p021370"/>
</dbReference>
<reference evidence="1" key="2">
    <citation type="submission" date="2021-01" db="UniProtKB">
        <authorList>
            <consortium name="EnsemblPlants"/>
        </authorList>
    </citation>
    <scope>IDENTIFICATION</scope>
</reference>
<sequence length="166" mass="19164">MVDYSLVRHDCPSLSFFFVRLCGLLDLEGKRHPPVGLFVGRDCLFRFALVFLFPLVHRLVEFAQNLSRIFREEIRFSELEMGLSSSEQDGALEVSSSRVPFKALGVLCTLKDKDKARIRNRFQFSSSIKIRIPDVDDRACSYFLDKVCFYEADFTNGLHFPVHPFT</sequence>
<evidence type="ECO:0000313" key="1">
    <source>
        <dbReference type="EnsemblPlants" id="QL08p021370:mrna:CDS:1"/>
    </source>
</evidence>
<dbReference type="EMBL" id="LRBV02000008">
    <property type="status" value="NOT_ANNOTATED_CDS"/>
    <property type="molecule type" value="Genomic_DNA"/>
</dbReference>
<dbReference type="EnsemblPlants" id="QL08p021370:mrna">
    <property type="protein sequence ID" value="QL08p021370:mrna:CDS:1"/>
    <property type="gene ID" value="QL08p021370"/>
</dbReference>
<reference evidence="1 2" key="1">
    <citation type="journal article" date="2016" name="G3 (Bethesda)">
        <title>First Draft Assembly and Annotation of the Genome of a California Endemic Oak Quercus lobata Nee (Fagaceae).</title>
        <authorList>
            <person name="Sork V.L."/>
            <person name="Fitz-Gibbon S.T."/>
            <person name="Puiu D."/>
            <person name="Crepeau M."/>
            <person name="Gugger P.F."/>
            <person name="Sherman R."/>
            <person name="Stevens K."/>
            <person name="Langley C.H."/>
            <person name="Pellegrini M."/>
            <person name="Salzberg S.L."/>
        </authorList>
    </citation>
    <scope>NUCLEOTIDE SEQUENCE [LARGE SCALE GENOMIC DNA]</scope>
    <source>
        <strain evidence="1 2">cv. SW786</strain>
    </source>
</reference>
<keyword evidence="2" id="KW-1185">Reference proteome</keyword>
<protein>
    <submittedName>
        <fullName evidence="1">Uncharacterized protein</fullName>
    </submittedName>
</protein>
<dbReference type="InParanoid" id="A0A7N2MBC2"/>
<proteinExistence type="predicted"/>
<evidence type="ECO:0000313" key="2">
    <source>
        <dbReference type="Proteomes" id="UP000594261"/>
    </source>
</evidence>
<dbReference type="AlphaFoldDB" id="A0A7N2MBC2"/>
<accession>A0A7N2MBC2</accession>
<dbReference type="Proteomes" id="UP000594261">
    <property type="component" value="Chromosome 8"/>
</dbReference>
<name>A0A7N2MBC2_QUELO</name>
<organism evidence="1 2">
    <name type="scientific">Quercus lobata</name>
    <name type="common">Valley oak</name>
    <dbReference type="NCBI Taxonomy" id="97700"/>
    <lineage>
        <taxon>Eukaryota</taxon>
        <taxon>Viridiplantae</taxon>
        <taxon>Streptophyta</taxon>
        <taxon>Embryophyta</taxon>
        <taxon>Tracheophyta</taxon>
        <taxon>Spermatophyta</taxon>
        <taxon>Magnoliopsida</taxon>
        <taxon>eudicotyledons</taxon>
        <taxon>Gunneridae</taxon>
        <taxon>Pentapetalae</taxon>
        <taxon>rosids</taxon>
        <taxon>fabids</taxon>
        <taxon>Fagales</taxon>
        <taxon>Fagaceae</taxon>
        <taxon>Quercus</taxon>
    </lineage>
</organism>